<accession>A0A6J1CE40</accession>
<comment type="similarity">
    <text evidence="2">Belongs to the PC-esterase family. TBL subfamily.</text>
</comment>
<dbReference type="InterPro" id="IPR026057">
    <property type="entry name" value="TBL_C"/>
</dbReference>
<dbReference type="GeneID" id="111010825"/>
<comment type="subcellular location">
    <subcellularLocation>
        <location evidence="1">Membrane</location>
        <topology evidence="1">Single-pass membrane protein</topology>
    </subcellularLocation>
</comment>
<evidence type="ECO:0000313" key="11">
    <source>
        <dbReference type="RefSeq" id="XP_022140085.1"/>
    </source>
</evidence>
<evidence type="ECO:0000256" key="4">
    <source>
        <dbReference type="ARBA" id="ARBA00022968"/>
    </source>
</evidence>
<keyword evidence="7" id="KW-0732">Signal</keyword>
<keyword evidence="6" id="KW-0472">Membrane</keyword>
<dbReference type="Pfam" id="PF14416">
    <property type="entry name" value="PMR5N"/>
    <property type="match status" value="1"/>
</dbReference>
<evidence type="ECO:0000256" key="3">
    <source>
        <dbReference type="ARBA" id="ARBA00022692"/>
    </source>
</evidence>
<dbReference type="PANTHER" id="PTHR32285:SF42">
    <property type="entry name" value="PROTEIN TRICHOME BIREFRINGENCE-LIKE 37"/>
    <property type="match status" value="1"/>
</dbReference>
<organism evidence="10 11">
    <name type="scientific">Momordica charantia</name>
    <name type="common">Bitter gourd</name>
    <name type="synonym">Balsam pear</name>
    <dbReference type="NCBI Taxonomy" id="3673"/>
    <lineage>
        <taxon>Eukaryota</taxon>
        <taxon>Viridiplantae</taxon>
        <taxon>Streptophyta</taxon>
        <taxon>Embryophyta</taxon>
        <taxon>Tracheophyta</taxon>
        <taxon>Spermatophyta</taxon>
        <taxon>Magnoliopsida</taxon>
        <taxon>eudicotyledons</taxon>
        <taxon>Gunneridae</taxon>
        <taxon>Pentapetalae</taxon>
        <taxon>rosids</taxon>
        <taxon>fabids</taxon>
        <taxon>Cucurbitales</taxon>
        <taxon>Cucurbitaceae</taxon>
        <taxon>Momordiceae</taxon>
        <taxon>Momordica</taxon>
    </lineage>
</organism>
<dbReference type="KEGG" id="mcha:111010825"/>
<dbReference type="AlphaFoldDB" id="A0A6J1CE40"/>
<dbReference type="InterPro" id="IPR025846">
    <property type="entry name" value="TBL_N"/>
</dbReference>
<evidence type="ECO:0000256" key="7">
    <source>
        <dbReference type="SAM" id="SignalP"/>
    </source>
</evidence>
<dbReference type="GO" id="GO:0005794">
    <property type="term" value="C:Golgi apparatus"/>
    <property type="evidence" value="ECO:0007669"/>
    <property type="project" value="TreeGrafter"/>
</dbReference>
<dbReference type="InterPro" id="IPR029962">
    <property type="entry name" value="TBL"/>
</dbReference>
<dbReference type="GO" id="GO:0016020">
    <property type="term" value="C:membrane"/>
    <property type="evidence" value="ECO:0007669"/>
    <property type="project" value="UniProtKB-SubCell"/>
</dbReference>
<protein>
    <submittedName>
        <fullName evidence="11">Protein trichome birefringence-like 37 isoform X1</fullName>
    </submittedName>
</protein>
<dbReference type="RefSeq" id="XP_022140085.1">
    <property type="nucleotide sequence ID" value="XM_022284393.1"/>
</dbReference>
<keyword evidence="10" id="KW-1185">Reference proteome</keyword>
<feature type="domain" description="Trichome birefringence-like N-terminal" evidence="9">
    <location>
        <begin position="41"/>
        <end position="92"/>
    </location>
</feature>
<proteinExistence type="inferred from homology"/>
<dbReference type="Pfam" id="PF13839">
    <property type="entry name" value="PC-Esterase"/>
    <property type="match status" value="1"/>
</dbReference>
<evidence type="ECO:0000313" key="10">
    <source>
        <dbReference type="Proteomes" id="UP000504603"/>
    </source>
</evidence>
<dbReference type="PANTHER" id="PTHR32285">
    <property type="entry name" value="PROTEIN TRICHOME BIREFRINGENCE-LIKE 9-RELATED"/>
    <property type="match status" value="1"/>
</dbReference>
<evidence type="ECO:0000259" key="9">
    <source>
        <dbReference type="Pfam" id="PF14416"/>
    </source>
</evidence>
<evidence type="ECO:0000256" key="6">
    <source>
        <dbReference type="ARBA" id="ARBA00023136"/>
    </source>
</evidence>
<feature type="domain" description="Trichome birefringence-like C-terminal" evidence="8">
    <location>
        <begin position="94"/>
        <end position="356"/>
    </location>
</feature>
<keyword evidence="3" id="KW-0812">Transmembrane</keyword>
<evidence type="ECO:0000256" key="2">
    <source>
        <dbReference type="ARBA" id="ARBA00007727"/>
    </source>
</evidence>
<evidence type="ECO:0000256" key="1">
    <source>
        <dbReference type="ARBA" id="ARBA00004167"/>
    </source>
</evidence>
<keyword evidence="4" id="KW-0735">Signal-anchor</keyword>
<sequence length="361" mass="40951">MGFGVVRLILVSCWLLFLQQANAAGVLNKRSALRGRKQASGCNLFQGKWVLDSSFPLYNSSTCPFIDAEFDCQKFGRPDSLYLKYTWRPDSCILPRFDGVDLLKKWSGKKIMFVGDSLSLNMWESLSCMLQASVPNAKTTFVRRDSLSSVFFQDYGVTLLLYRTPYLVDIERQDVGRVLKLDSIQAGKAWLGMDVLIFNSWHWWTHTGRSQPWDFIQDGTTRYQDMDRLVAFYKGLTTWARWVDFNVDPTKTKVFFQGISPTHYLGKEWNEPRKNCIGESEPLSGSMYPAGAPPAADVVNRVLSRIKVPVYLLDITTLSQLRKDAHPAGYGGEGGTDCSHWCLPGLPDTWNQLMYAALLTM</sequence>
<evidence type="ECO:0000256" key="5">
    <source>
        <dbReference type="ARBA" id="ARBA00022989"/>
    </source>
</evidence>
<dbReference type="OrthoDB" id="630188at2759"/>
<dbReference type="GO" id="GO:0016413">
    <property type="term" value="F:O-acetyltransferase activity"/>
    <property type="evidence" value="ECO:0007669"/>
    <property type="project" value="InterPro"/>
</dbReference>
<reference evidence="11" key="1">
    <citation type="submission" date="2025-08" db="UniProtKB">
        <authorList>
            <consortium name="RefSeq"/>
        </authorList>
    </citation>
    <scope>IDENTIFICATION</scope>
    <source>
        <strain evidence="11">OHB3-1</strain>
    </source>
</reference>
<gene>
    <name evidence="11" type="primary">LOC111010825</name>
</gene>
<feature type="chain" id="PRO_5027009314" evidence="7">
    <location>
        <begin position="24"/>
        <end position="361"/>
    </location>
</feature>
<feature type="signal peptide" evidence="7">
    <location>
        <begin position="1"/>
        <end position="23"/>
    </location>
</feature>
<name>A0A6J1CE40_MOMCH</name>
<keyword evidence="5" id="KW-1133">Transmembrane helix</keyword>
<dbReference type="Proteomes" id="UP000504603">
    <property type="component" value="Unplaced"/>
</dbReference>
<evidence type="ECO:0000259" key="8">
    <source>
        <dbReference type="Pfam" id="PF13839"/>
    </source>
</evidence>